<feature type="transmembrane region" description="Helical" evidence="1">
    <location>
        <begin position="112"/>
        <end position="132"/>
    </location>
</feature>
<feature type="transmembrane region" description="Helical" evidence="1">
    <location>
        <begin position="218"/>
        <end position="236"/>
    </location>
</feature>
<feature type="transmembrane region" description="Helical" evidence="1">
    <location>
        <begin position="42"/>
        <end position="61"/>
    </location>
</feature>
<evidence type="ECO:0000313" key="3">
    <source>
        <dbReference type="EMBL" id="MFC3999810.1"/>
    </source>
</evidence>
<keyword evidence="1" id="KW-1133">Transmembrane helix</keyword>
<keyword evidence="1" id="KW-0472">Membrane</keyword>
<dbReference type="Proteomes" id="UP001595847">
    <property type="component" value="Unassembled WGS sequence"/>
</dbReference>
<dbReference type="EMBL" id="JBHSBH010000020">
    <property type="protein sequence ID" value="MFC3999810.1"/>
    <property type="molecule type" value="Genomic_DNA"/>
</dbReference>
<proteinExistence type="predicted"/>
<protein>
    <submittedName>
        <fullName evidence="3">CPBP family intramembrane glutamic endopeptidase</fullName>
        <ecNumber evidence="3">3.4.-.-</ecNumber>
    </submittedName>
</protein>
<evidence type="ECO:0000259" key="2">
    <source>
        <dbReference type="Pfam" id="PF02517"/>
    </source>
</evidence>
<feature type="transmembrane region" description="Helical" evidence="1">
    <location>
        <begin position="186"/>
        <end position="206"/>
    </location>
</feature>
<sequence length="303" mass="32762">MAHAYGWRLRAGAAAAAVVLVAVLYSSPGLAAAGKGVISVTIWLPAAAGILLSYAATPFERRHELDVRIFSVLDGHPVRRELCWLIVCLLAFIGGTIGLAALFHAISTDIPFVISVPAVRVIFLFVLPILFVDQAGWTVSGQATAMPSLAMSVGDRWRWVGLLPIVAVLALIAVTVHPVALHEARLVFLTAVVAFFAVAIPEEIFFRGMVQTRLEWLMGRWGGIAVAAVIFGLTYAAVKNYFELSPLSMQSTAVPWYFAVLIYSVLGLLYGCVWSFYRNIWLSILLRGGVLTLAVAPTLQLIG</sequence>
<organism evidence="3 4">
    <name type="scientific">Nocardiopsis sediminis</name>
    <dbReference type="NCBI Taxonomy" id="1778267"/>
    <lineage>
        <taxon>Bacteria</taxon>
        <taxon>Bacillati</taxon>
        <taxon>Actinomycetota</taxon>
        <taxon>Actinomycetes</taxon>
        <taxon>Streptosporangiales</taxon>
        <taxon>Nocardiopsidaceae</taxon>
        <taxon>Nocardiopsis</taxon>
    </lineage>
</organism>
<feature type="domain" description="CAAX prenyl protease 2/Lysostaphin resistance protein A-like" evidence="2">
    <location>
        <begin position="187"/>
        <end position="288"/>
    </location>
</feature>
<feature type="transmembrane region" description="Helical" evidence="1">
    <location>
        <begin position="159"/>
        <end position="180"/>
    </location>
</feature>
<accession>A0ABV8FYJ3</accession>
<evidence type="ECO:0000256" key="1">
    <source>
        <dbReference type="SAM" id="Phobius"/>
    </source>
</evidence>
<evidence type="ECO:0000313" key="4">
    <source>
        <dbReference type="Proteomes" id="UP001595847"/>
    </source>
</evidence>
<dbReference type="InterPro" id="IPR003675">
    <property type="entry name" value="Rce1/LyrA-like_dom"/>
</dbReference>
<dbReference type="RefSeq" id="WP_378538442.1">
    <property type="nucleotide sequence ID" value="NZ_JBHSBH010000020.1"/>
</dbReference>
<dbReference type="GO" id="GO:0016787">
    <property type="term" value="F:hydrolase activity"/>
    <property type="evidence" value="ECO:0007669"/>
    <property type="project" value="UniProtKB-KW"/>
</dbReference>
<gene>
    <name evidence="3" type="ORF">ACFOVU_28105</name>
</gene>
<dbReference type="Pfam" id="PF02517">
    <property type="entry name" value="Rce1-like"/>
    <property type="match status" value="1"/>
</dbReference>
<name>A0ABV8FYJ3_9ACTN</name>
<keyword evidence="1" id="KW-0812">Transmembrane</keyword>
<comment type="caution">
    <text evidence="3">The sequence shown here is derived from an EMBL/GenBank/DDBJ whole genome shotgun (WGS) entry which is preliminary data.</text>
</comment>
<dbReference type="EC" id="3.4.-.-" evidence="3"/>
<reference evidence="4" key="1">
    <citation type="journal article" date="2019" name="Int. J. Syst. Evol. Microbiol.">
        <title>The Global Catalogue of Microorganisms (GCM) 10K type strain sequencing project: providing services to taxonomists for standard genome sequencing and annotation.</title>
        <authorList>
            <consortium name="The Broad Institute Genomics Platform"/>
            <consortium name="The Broad Institute Genome Sequencing Center for Infectious Disease"/>
            <person name="Wu L."/>
            <person name="Ma J."/>
        </authorList>
    </citation>
    <scope>NUCLEOTIDE SEQUENCE [LARGE SCALE GENOMIC DNA]</scope>
    <source>
        <strain evidence="4">TBRC 1826</strain>
    </source>
</reference>
<feature type="transmembrane region" description="Helical" evidence="1">
    <location>
        <begin position="256"/>
        <end position="277"/>
    </location>
</feature>
<feature type="transmembrane region" description="Helical" evidence="1">
    <location>
        <begin position="82"/>
        <end position="106"/>
    </location>
</feature>
<feature type="transmembrane region" description="Helical" evidence="1">
    <location>
        <begin position="284"/>
        <end position="302"/>
    </location>
</feature>
<keyword evidence="4" id="KW-1185">Reference proteome</keyword>
<keyword evidence="3" id="KW-0378">Hydrolase</keyword>